<evidence type="ECO:0000313" key="1">
    <source>
        <dbReference type="EMBL" id="RMH91294.1"/>
    </source>
</evidence>
<organism evidence="1 2">
    <name type="scientific">Stutzerimonas zhaodongensis</name>
    <dbReference type="NCBI Taxonomy" id="1176257"/>
    <lineage>
        <taxon>Bacteria</taxon>
        <taxon>Pseudomonadati</taxon>
        <taxon>Pseudomonadota</taxon>
        <taxon>Gammaproteobacteria</taxon>
        <taxon>Pseudomonadales</taxon>
        <taxon>Pseudomonadaceae</taxon>
        <taxon>Stutzerimonas</taxon>
    </lineage>
</organism>
<sequence length="59" mass="6720">MIRLCVSPAGEWLRELPPFARRLIVSSKQRPLAKRLALPALSTIRQGEALRHFSRLLAQ</sequence>
<dbReference type="AlphaFoldDB" id="A0A3M2HZK0"/>
<gene>
    <name evidence="1" type="ORF">EA797_00620</name>
</gene>
<dbReference type="Proteomes" id="UP000269774">
    <property type="component" value="Unassembled WGS sequence"/>
</dbReference>
<dbReference type="EMBL" id="RFFM01000001">
    <property type="protein sequence ID" value="RMH91294.1"/>
    <property type="molecule type" value="Genomic_DNA"/>
</dbReference>
<name>A0A3M2HZK0_9GAMM</name>
<evidence type="ECO:0000313" key="2">
    <source>
        <dbReference type="Proteomes" id="UP000269774"/>
    </source>
</evidence>
<keyword evidence="2" id="KW-1185">Reference proteome</keyword>
<reference evidence="1 2" key="1">
    <citation type="submission" date="2018-10" db="EMBL/GenBank/DDBJ databases">
        <title>Pseudomonas zhaodongensis NEAU-ST5-21(T) genome.</title>
        <authorList>
            <person name="Peng J."/>
            <person name="Liu Z.-P."/>
        </authorList>
    </citation>
    <scope>NUCLEOTIDE SEQUENCE [LARGE SCALE GENOMIC DNA]</scope>
    <source>
        <strain evidence="1 2">NEAU-ST5-21</strain>
    </source>
</reference>
<accession>A0A3M2HZK0</accession>
<comment type="caution">
    <text evidence="1">The sequence shown here is derived from an EMBL/GenBank/DDBJ whole genome shotgun (WGS) entry which is preliminary data.</text>
</comment>
<proteinExistence type="predicted"/>
<protein>
    <submittedName>
        <fullName evidence="1">Uncharacterized protein</fullName>
    </submittedName>
</protein>